<dbReference type="Proteomes" id="UP000428333">
    <property type="component" value="Linkage Group LG12"/>
</dbReference>
<protein>
    <recommendedName>
        <fullName evidence="4">F-box associated domain-containing protein</fullName>
    </recommendedName>
</protein>
<dbReference type="EMBL" id="QEFC01003493">
    <property type="protein sequence ID" value="KAE9447661.1"/>
    <property type="molecule type" value="Genomic_DNA"/>
</dbReference>
<feature type="non-terminal residue" evidence="2">
    <location>
        <position position="1"/>
    </location>
</feature>
<reference evidence="2 3" key="1">
    <citation type="journal article" date="2019" name="Genome Biol. Evol.">
        <title>The Rhododendron genome and chromosomal organization provide insight into shared whole-genome duplications across the heath family (Ericaceae).</title>
        <authorList>
            <person name="Soza V.L."/>
            <person name="Lindsley D."/>
            <person name="Waalkes A."/>
            <person name="Ramage E."/>
            <person name="Patwardhan R.P."/>
            <person name="Burton J.N."/>
            <person name="Adey A."/>
            <person name="Kumar A."/>
            <person name="Qiu R."/>
            <person name="Shendure J."/>
            <person name="Hall B."/>
        </authorList>
    </citation>
    <scope>NUCLEOTIDE SEQUENCE [LARGE SCALE GENOMIC DNA]</scope>
    <source>
        <strain evidence="2">RSF 1966-606</strain>
    </source>
</reference>
<evidence type="ECO:0000313" key="3">
    <source>
        <dbReference type="Proteomes" id="UP000428333"/>
    </source>
</evidence>
<keyword evidence="3" id="KW-1185">Reference proteome</keyword>
<accession>A0A6A4KWB8</accession>
<gene>
    <name evidence="2" type="ORF">C3L33_20445</name>
</gene>
<keyword evidence="1" id="KW-0812">Transmembrane</keyword>
<comment type="caution">
    <text evidence="2">The sequence shown here is derived from an EMBL/GenBank/DDBJ whole genome shotgun (WGS) entry which is preliminary data.</text>
</comment>
<proteinExistence type="predicted"/>
<keyword evidence="1" id="KW-0472">Membrane</keyword>
<evidence type="ECO:0000313" key="2">
    <source>
        <dbReference type="EMBL" id="KAE9447661.1"/>
    </source>
</evidence>
<organism evidence="2 3">
    <name type="scientific">Rhododendron williamsianum</name>
    <dbReference type="NCBI Taxonomy" id="262921"/>
    <lineage>
        <taxon>Eukaryota</taxon>
        <taxon>Viridiplantae</taxon>
        <taxon>Streptophyta</taxon>
        <taxon>Embryophyta</taxon>
        <taxon>Tracheophyta</taxon>
        <taxon>Spermatophyta</taxon>
        <taxon>Magnoliopsida</taxon>
        <taxon>eudicotyledons</taxon>
        <taxon>Gunneridae</taxon>
        <taxon>Pentapetalae</taxon>
        <taxon>asterids</taxon>
        <taxon>Ericales</taxon>
        <taxon>Ericaceae</taxon>
        <taxon>Ericoideae</taxon>
        <taxon>Rhodoreae</taxon>
        <taxon>Rhododendron</taxon>
    </lineage>
</organism>
<evidence type="ECO:0000256" key="1">
    <source>
        <dbReference type="SAM" id="Phobius"/>
    </source>
</evidence>
<dbReference type="AlphaFoldDB" id="A0A6A4KWB8"/>
<evidence type="ECO:0008006" key="4">
    <source>
        <dbReference type="Google" id="ProtNLM"/>
    </source>
</evidence>
<keyword evidence="1" id="KW-1133">Transmembrane helix</keyword>
<name>A0A6A4KWB8_9ERIC</name>
<dbReference type="OrthoDB" id="1580541at2759"/>
<sequence length="250" mass="28295">MELRRKKRIKRAEAETRLPYIPEGIVVHILAKLPSKYQKSASVHLIDDEASVKELPMPEPLRGALANDGPQLRGSCNGLVLVIKPYYIVSFDPQMNEFVVVPMPQNERIKGTFVHSFGVLGGCLSMAVSIGHEMYKVTDVEVFAMKKYGDKASWTSLFIISRLIVFNPCYLSLVPLCSTTEGEDYFNGKLKGQLSHTILSIIRIGVFDSHLIEVISMYYFLCRKSNFTPQLQFGNRRSHRNFSFRGDAEV</sequence>
<feature type="transmembrane region" description="Helical" evidence="1">
    <location>
        <begin position="113"/>
        <end position="132"/>
    </location>
</feature>
<feature type="transmembrane region" description="Helical" evidence="1">
    <location>
        <begin position="152"/>
        <end position="177"/>
    </location>
</feature>